<keyword evidence="2" id="KW-1185">Reference proteome</keyword>
<proteinExistence type="predicted"/>
<gene>
    <name evidence="1" type="ORF">DVR12_24185</name>
</gene>
<sequence length="944" mass="106988">MTQPVSPFVQLLAADKSNSQYDSLLKEAMKNIIDISSGLWTDHNEHDPGITILEALCYSLTEQLHLTGLPIADQLQLLRGTKAQNDFFDPKDVLFNTPVTLLDWRKWLIDQDTILNAWITTQKESTPSIFLQNNSYNFTSGIQLVLKGIYEVLIQWAPDKLLGELNGNILSVNQTVNLLIGATATYWADIIFPFTWDTTDPDFIGFKGNMTLNTITIVSSGLEPDPTSQGVYFADLKINYTDPVTLMTRDIIVSIILRVNTPMLTTEEQDAVVLAYKSYLTSLNGPVFQYNKIIKQCNLLASQTMQALMKQRNLAEDFAALNAVNIVEIGVQCDLEITPGIDVVPLLAEIFFVLDLFISPVILQDELPDNEQWKAFEGPILKNGYLSDYKLQLPPGRSIFLSDVLHVMLEGIQHQRNTNIIALFNLSIQSFINNKLAGESEENCLRLPDDFTWRPRLNIFKSNIVIRQRGVIKSYDPGAVYNAYQTLKNTVVTTTPVSVLPVLVPTDELTYNNSYYPIQYEMPACYELRLKELTSTNAQARGYFFFFEQLLANFQTQWQSGMQLLSINNADTETRNPANLRKLLPFYDSYLSPLYENALKTDKDDNYARRGELLDHLLARIGEDFRYYSIWDNLTPIAANTAKYNFLHAAPGLSYKRFQAFNYTQPSWNTTNTATILQKLVHLFQLPDKLVKRRWKNWNPLFAFSGVYPKIHFTASQGVNPMMKSIDYAFDYEAQDGTSDFLIWGINKDNYQITTSAGVYSFVLMDDKSHILATSVNTYPTPAAATNAATSFAAYLKANWLPTEGLHLLELILLRPQTYATPMLQDKFLSIPLMPDLTIAEGFGTDMYSSQLLVVLPGAGPRFGDDAYQEVATAVIKKELPAWLQIRVVWLNIVLMYEFENAFEAWTNAISNPAISEANFKLAKSDMIDSVNNIFNWLKNRGEY</sequence>
<organism evidence="1 2">
    <name type="scientific">Chitinophaga silvatica</name>
    <dbReference type="NCBI Taxonomy" id="2282649"/>
    <lineage>
        <taxon>Bacteria</taxon>
        <taxon>Pseudomonadati</taxon>
        <taxon>Bacteroidota</taxon>
        <taxon>Chitinophagia</taxon>
        <taxon>Chitinophagales</taxon>
        <taxon>Chitinophagaceae</taxon>
        <taxon>Chitinophaga</taxon>
    </lineage>
</organism>
<evidence type="ECO:0000313" key="2">
    <source>
        <dbReference type="Proteomes" id="UP000260644"/>
    </source>
</evidence>
<dbReference type="AlphaFoldDB" id="A0A3E1Y3U4"/>
<evidence type="ECO:0000313" key="1">
    <source>
        <dbReference type="EMBL" id="RFS19333.1"/>
    </source>
</evidence>
<comment type="caution">
    <text evidence="1">The sequence shown here is derived from an EMBL/GenBank/DDBJ whole genome shotgun (WGS) entry which is preliminary data.</text>
</comment>
<accession>A0A3E1Y3U4</accession>
<protein>
    <submittedName>
        <fullName evidence="1">Uncharacterized protein</fullName>
    </submittedName>
</protein>
<dbReference type="EMBL" id="QPMM01000014">
    <property type="protein sequence ID" value="RFS19333.1"/>
    <property type="molecule type" value="Genomic_DNA"/>
</dbReference>
<dbReference type="Proteomes" id="UP000260644">
    <property type="component" value="Unassembled WGS sequence"/>
</dbReference>
<reference evidence="1 2" key="1">
    <citation type="submission" date="2018-07" db="EMBL/GenBank/DDBJ databases">
        <title>Chitinophaga K2CV101002-2 sp. nov., isolated from a monsoon evergreen broad-leaved forest soil.</title>
        <authorList>
            <person name="Lv Y."/>
        </authorList>
    </citation>
    <scope>NUCLEOTIDE SEQUENCE [LARGE SCALE GENOMIC DNA]</scope>
    <source>
        <strain evidence="1 2">GDMCC 1.1288</strain>
    </source>
</reference>
<dbReference type="RefSeq" id="WP_116978386.1">
    <property type="nucleotide sequence ID" value="NZ_QPMM01000014.1"/>
</dbReference>
<name>A0A3E1Y3U4_9BACT</name>
<dbReference type="OrthoDB" id="8263000at2"/>